<dbReference type="Gene3D" id="3.90.470.20">
    <property type="entry name" value="4'-phosphopantetheinyl transferase domain"/>
    <property type="match status" value="2"/>
</dbReference>
<dbReference type="InterPro" id="IPR008278">
    <property type="entry name" value="4-PPantetheinyl_Trfase_dom"/>
</dbReference>
<evidence type="ECO:0000256" key="1">
    <source>
        <dbReference type="ARBA" id="ARBA00010990"/>
    </source>
</evidence>
<dbReference type="GO" id="GO:0000287">
    <property type="term" value="F:magnesium ion binding"/>
    <property type="evidence" value="ECO:0007669"/>
    <property type="project" value="InterPro"/>
</dbReference>
<gene>
    <name evidence="4" type="ORF">SAMN05421740_101232</name>
</gene>
<keyword evidence="2 4" id="KW-0808">Transferase</keyword>
<dbReference type="InterPro" id="IPR037143">
    <property type="entry name" value="4-PPantetheinyl_Trfase_dom_sf"/>
</dbReference>
<sequence length="212" mass="24801">MALVYLRELDNNVRFAIWRIEESAEELIGRLQLDDREKTVLGRLNKGKRTLHWLATRVLLRKMLDTPGFIDCPSDENGKPYLANFPQRISLTHSFDYAAVMMSDNGEVGIDLELVKPKILRIADKFMKMDELEAIGRAEIEKLYACWCAKEAVYKLQGNKGVSFKDNMTIRPFDFQDQGVLFLDLDAPHRQERFKVYYEKFQEYMLGYVMEN</sequence>
<dbReference type="PANTHER" id="PTHR12215">
    <property type="entry name" value="PHOSPHOPANTETHEINE TRANSFERASE"/>
    <property type="match status" value="1"/>
</dbReference>
<evidence type="ECO:0000313" key="5">
    <source>
        <dbReference type="Proteomes" id="UP000198916"/>
    </source>
</evidence>
<dbReference type="GO" id="GO:0019878">
    <property type="term" value="P:lysine biosynthetic process via aminoadipic acid"/>
    <property type="evidence" value="ECO:0007669"/>
    <property type="project" value="TreeGrafter"/>
</dbReference>
<dbReference type="GO" id="GO:0008897">
    <property type="term" value="F:holo-[acyl-carrier-protein] synthase activity"/>
    <property type="evidence" value="ECO:0007669"/>
    <property type="project" value="InterPro"/>
</dbReference>
<dbReference type="AlphaFoldDB" id="A0A1H7F672"/>
<dbReference type="GO" id="GO:0005829">
    <property type="term" value="C:cytosol"/>
    <property type="evidence" value="ECO:0007669"/>
    <property type="project" value="TreeGrafter"/>
</dbReference>
<evidence type="ECO:0000259" key="3">
    <source>
        <dbReference type="Pfam" id="PF01648"/>
    </source>
</evidence>
<evidence type="ECO:0000313" key="4">
    <source>
        <dbReference type="EMBL" id="SEK21324.1"/>
    </source>
</evidence>
<dbReference type="STRING" id="332977.SAMN05421740_101232"/>
<comment type="similarity">
    <text evidence="1">Belongs to the P-Pant transferase superfamily. Gsp/Sfp/HetI/AcpT family.</text>
</comment>
<dbReference type="Proteomes" id="UP000198916">
    <property type="component" value="Unassembled WGS sequence"/>
</dbReference>
<dbReference type="SUPFAM" id="SSF56214">
    <property type="entry name" value="4'-phosphopantetheinyl transferase"/>
    <property type="match status" value="2"/>
</dbReference>
<dbReference type="PANTHER" id="PTHR12215:SF10">
    <property type="entry name" value="L-AMINOADIPATE-SEMIALDEHYDE DEHYDROGENASE-PHOSPHOPANTETHEINYL TRANSFERASE"/>
    <property type="match status" value="1"/>
</dbReference>
<dbReference type="Pfam" id="PF01648">
    <property type="entry name" value="ACPS"/>
    <property type="match status" value="1"/>
</dbReference>
<feature type="domain" description="4'-phosphopantetheinyl transferase" evidence="3">
    <location>
        <begin position="108"/>
        <end position="205"/>
    </location>
</feature>
<evidence type="ECO:0000256" key="2">
    <source>
        <dbReference type="ARBA" id="ARBA00022679"/>
    </source>
</evidence>
<reference evidence="5" key="1">
    <citation type="submission" date="2016-10" db="EMBL/GenBank/DDBJ databases">
        <authorList>
            <person name="Varghese N."/>
            <person name="Submissions S."/>
        </authorList>
    </citation>
    <scope>NUCLEOTIDE SEQUENCE [LARGE SCALE GENOMIC DNA]</scope>
    <source>
        <strain evidence="5">Jip14</strain>
    </source>
</reference>
<accession>A0A1H7F672</accession>
<keyword evidence="5" id="KW-1185">Reference proteome</keyword>
<dbReference type="InterPro" id="IPR050559">
    <property type="entry name" value="P-Pant_transferase_sf"/>
</dbReference>
<protein>
    <submittedName>
        <fullName evidence="4">4'-phosphopantetheinyl transferase superfamily protein</fullName>
    </submittedName>
</protein>
<dbReference type="EMBL" id="FNZR01000001">
    <property type="protein sequence ID" value="SEK21324.1"/>
    <property type="molecule type" value="Genomic_DNA"/>
</dbReference>
<proteinExistence type="inferred from homology"/>
<name>A0A1H7F672_9SPHI</name>
<dbReference type="RefSeq" id="WP_090602113.1">
    <property type="nucleotide sequence ID" value="NZ_FNZR01000001.1"/>
</dbReference>
<organism evidence="4 5">
    <name type="scientific">Parapedobacter koreensis</name>
    <dbReference type="NCBI Taxonomy" id="332977"/>
    <lineage>
        <taxon>Bacteria</taxon>
        <taxon>Pseudomonadati</taxon>
        <taxon>Bacteroidota</taxon>
        <taxon>Sphingobacteriia</taxon>
        <taxon>Sphingobacteriales</taxon>
        <taxon>Sphingobacteriaceae</taxon>
        <taxon>Parapedobacter</taxon>
    </lineage>
</organism>
<dbReference type="OrthoDB" id="1190494at2"/>